<evidence type="ECO:0000256" key="1">
    <source>
        <dbReference type="ARBA" id="ARBA00022574"/>
    </source>
</evidence>
<dbReference type="RefSeq" id="WP_184785592.1">
    <property type="nucleotide sequence ID" value="NZ_BONT01000034.1"/>
</dbReference>
<keyword evidence="1 3" id="KW-0853">WD repeat</keyword>
<dbReference type="PANTHER" id="PTHR19855:SF11">
    <property type="entry name" value="RIBOSOME BIOGENESIS PROTEIN WDR12"/>
    <property type="match status" value="1"/>
</dbReference>
<evidence type="ECO:0000256" key="2">
    <source>
        <dbReference type="ARBA" id="ARBA00022737"/>
    </source>
</evidence>
<dbReference type="InterPro" id="IPR015943">
    <property type="entry name" value="WD40/YVTN_repeat-like_dom_sf"/>
</dbReference>
<comment type="caution">
    <text evidence="4">The sequence shown here is derived from an EMBL/GenBank/DDBJ whole genome shotgun (WGS) entry which is preliminary data.</text>
</comment>
<dbReference type="PROSITE" id="PS50294">
    <property type="entry name" value="WD_REPEATS_REGION"/>
    <property type="match status" value="1"/>
</dbReference>
<evidence type="ECO:0000313" key="5">
    <source>
        <dbReference type="Proteomes" id="UP000548476"/>
    </source>
</evidence>
<dbReference type="InterPro" id="IPR019775">
    <property type="entry name" value="WD40_repeat_CS"/>
</dbReference>
<organism evidence="4 5">
    <name type="scientific">Phytomonospora endophytica</name>
    <dbReference type="NCBI Taxonomy" id="714109"/>
    <lineage>
        <taxon>Bacteria</taxon>
        <taxon>Bacillati</taxon>
        <taxon>Actinomycetota</taxon>
        <taxon>Actinomycetes</taxon>
        <taxon>Micromonosporales</taxon>
        <taxon>Micromonosporaceae</taxon>
        <taxon>Phytomonospora</taxon>
    </lineage>
</organism>
<dbReference type="Pfam" id="PF00400">
    <property type="entry name" value="WD40"/>
    <property type="match status" value="1"/>
</dbReference>
<dbReference type="InterPro" id="IPR011047">
    <property type="entry name" value="Quinoprotein_ADH-like_sf"/>
</dbReference>
<dbReference type="PANTHER" id="PTHR19855">
    <property type="entry name" value="WD40 REPEAT PROTEIN 12, 37"/>
    <property type="match status" value="1"/>
</dbReference>
<keyword evidence="5" id="KW-1185">Reference proteome</keyword>
<feature type="repeat" description="WD" evidence="3">
    <location>
        <begin position="310"/>
        <end position="324"/>
    </location>
</feature>
<dbReference type="SMART" id="SM00320">
    <property type="entry name" value="WD40"/>
    <property type="match status" value="3"/>
</dbReference>
<dbReference type="InterPro" id="IPR001680">
    <property type="entry name" value="WD40_rpt"/>
</dbReference>
<evidence type="ECO:0000313" key="4">
    <source>
        <dbReference type="EMBL" id="MBB6032717.1"/>
    </source>
</evidence>
<dbReference type="Proteomes" id="UP000548476">
    <property type="component" value="Unassembled WGS sequence"/>
</dbReference>
<reference evidence="4 5" key="1">
    <citation type="submission" date="2020-08" db="EMBL/GenBank/DDBJ databases">
        <title>Genomic Encyclopedia of Type Strains, Phase IV (KMG-IV): sequencing the most valuable type-strain genomes for metagenomic binning, comparative biology and taxonomic classification.</title>
        <authorList>
            <person name="Goeker M."/>
        </authorList>
    </citation>
    <scope>NUCLEOTIDE SEQUENCE [LARGE SCALE GENOMIC DNA]</scope>
    <source>
        <strain evidence="4 5">YIM 65646</strain>
    </source>
</reference>
<dbReference type="AlphaFoldDB" id="A0A841FHY5"/>
<protein>
    <submittedName>
        <fullName evidence="4">WD40 repeat protein</fullName>
    </submittedName>
</protein>
<proteinExistence type="predicted"/>
<gene>
    <name evidence="4" type="ORF">HNR73_000559</name>
</gene>
<dbReference type="Gene3D" id="2.130.10.10">
    <property type="entry name" value="YVTN repeat-like/Quinoprotein amine dehydrogenase"/>
    <property type="match status" value="1"/>
</dbReference>
<dbReference type="PROSITE" id="PS50082">
    <property type="entry name" value="WD_REPEATS_2"/>
    <property type="match status" value="2"/>
</dbReference>
<keyword evidence="2" id="KW-0677">Repeat</keyword>
<evidence type="ECO:0000256" key="3">
    <source>
        <dbReference type="PROSITE-ProRule" id="PRU00221"/>
    </source>
</evidence>
<dbReference type="PROSITE" id="PS00678">
    <property type="entry name" value="WD_REPEATS_1"/>
    <property type="match status" value="2"/>
</dbReference>
<sequence>MSSPFLLHEATVPSGILVHAAELADVGGERVVVCTEAAGRVSTWNPSTGEWRPVGLAPPGDVDAREVARFTSVGALDGRATLLAAGDEHDGHVVAWDLETGAVVRGPLVGEYFAGAWSVLLAEVEGRPFALAGNAGPGLTFWELDTDGAQAVHLAGPTDGTTSLEFGELAGGPVAVSAGHDGVRVWDLRNPGAIRSVFYADEHAYRGAGISRVDGREIVVAAVGSVVELLDPEWNEPIGEPLTGHDGVITALALTEVGGRALAVTAAEDRTARVWDLAAGAPVGEPLTDHGKAIAGVSTGELADGRAVAVTAGGRDGVVRIWDLAAIVA</sequence>
<name>A0A841FHY5_9ACTN</name>
<dbReference type="SUPFAM" id="SSF50998">
    <property type="entry name" value="Quinoprotein alcohol dehydrogenase-like"/>
    <property type="match status" value="1"/>
</dbReference>
<dbReference type="EMBL" id="JACHGT010000001">
    <property type="protein sequence ID" value="MBB6032717.1"/>
    <property type="molecule type" value="Genomic_DNA"/>
</dbReference>
<feature type="repeat" description="WD" evidence="3">
    <location>
        <begin position="242"/>
        <end position="285"/>
    </location>
</feature>
<accession>A0A841FHY5</accession>